<reference evidence="4 5" key="1">
    <citation type="submission" date="2009-08" db="EMBL/GenBank/DDBJ databases">
        <authorList>
            <person name="Shrivastava S."/>
            <person name="Brinkac L.B."/>
            <person name="Brown J.L."/>
            <person name="Bruce D.B."/>
            <person name="Detter C."/>
            <person name="Green L.D."/>
            <person name="Munk C.A."/>
            <person name="Rogers Y.C."/>
            <person name="Tapia R."/>
            <person name="Sims D.R."/>
            <person name="Smith L.A."/>
            <person name="Smith T.J."/>
            <person name="Sutton G."/>
            <person name="Brettin T."/>
        </authorList>
    </citation>
    <scope>NUCLEOTIDE SEQUENCE [LARGE SCALE GENOMIC DNA]</scope>
    <source>
        <strain evidence="5">E4 str. BoNT E BL5262</strain>
    </source>
</reference>
<feature type="repeat" description="TPR" evidence="3">
    <location>
        <begin position="525"/>
        <end position="558"/>
    </location>
</feature>
<protein>
    <submittedName>
        <fullName evidence="4">Tetratricopeptide repeat domain protein</fullName>
    </submittedName>
</protein>
<feature type="repeat" description="TPR" evidence="3">
    <location>
        <begin position="152"/>
        <end position="185"/>
    </location>
</feature>
<dbReference type="Pfam" id="PF13414">
    <property type="entry name" value="TPR_11"/>
    <property type="match status" value="1"/>
</dbReference>
<keyword evidence="5" id="KW-1185">Reference proteome</keyword>
<sequence length="986" mass="115055">MKILKKKLNEYLTKERVHKQRGEYYKALEYNELMIKINPSDEKLYILQMDILIKINEPTKMLRCCNKIIELSFGIAGVYYSGMTSVYYNKGIALTELMNDDEAIDTFKKVIKINPEFQHVNFEIGMCYYRMKQYIDAITFFEKELKINNKNYEAILNIGYCYGYINKNKEAMKCFEKVIKLDSNLEEYLDAYISKASILRELNKSEQAIKCLDELLKVNSSSGEAFFYKGLIFNEQNNIKESIKCLDKIIELGSNVIFRENKQAQMNIENMQMDNHGILVPNIINAYLIKATILEEKMLDLDKALECFKQAKKIDDKNTYANIHIAIVLDKLGRVEESLKVFDFVIANDKSIEGIYCKGFVMLKRENYIESIDLFNKVIARDDKNIDAYINKGIALKNVGNIEEAIKCFEKAIYLDDKFAYAYFLKGTTLFENNCCENIKEILECINKAIELNSKYFEAYFNKAIILDSIERYSEAISILKESLSFTDKKEQVYLQLGATYCHMNDNKKSIECFDKAISLDSNYVEAYYNKGIILFSQGELNEALQCFNEIIEKNDKYIEVYLERASVLTILGRFNEAVESCEKVIQIDDNNDDAYYKRTIILSALKKDDEAIESIKKAIQINDKQYTYFITYALLLNLKGKSKEALKQYSYAIKINPKCIMIGQPLFDYFSQNRKESGKVFYHYTDAYALKSILETKKFWVTKSDYLNDSSEIKFIAEMTRRTISLAENDTSIDGNMRIEFIEFMNIINKLTAEIFEMDTIKFESQLYTKEDIERMSNYIKECLPKEIYVLSLTDKDDLLALWGNYAKSDGYNLGINSEKLFNHLDKLQETKQYFDVYYDGNVVYEDSDKEVYHRLKSIFEQWREIEDIKSVVLIALNQIILFSMFIKHPSFIQEHEYRIAFLILDEKNIKRDLTKFRVSNGAIIPYIEIPLEISNSSLNFNSIKVAPKNKSDIAQKGVQYFLKKKNISLDEKDGVKISSIPLRY</sequence>
<evidence type="ECO:0000313" key="5">
    <source>
        <dbReference type="Proteomes" id="UP000003081"/>
    </source>
</evidence>
<dbReference type="InterPro" id="IPR051685">
    <property type="entry name" value="Ycf3/AcsC/BcsC/TPR_MFPF"/>
</dbReference>
<dbReference type="PANTHER" id="PTHR44943">
    <property type="entry name" value="CELLULOSE SYNTHASE OPERON PROTEIN C"/>
    <property type="match status" value="1"/>
</dbReference>
<keyword evidence="1" id="KW-0677">Repeat</keyword>
<dbReference type="HOGENOM" id="CLU_302426_0_0_9"/>
<dbReference type="PROSITE" id="PS50005">
    <property type="entry name" value="TPR"/>
    <property type="match status" value="7"/>
</dbReference>
<dbReference type="SMART" id="SM00028">
    <property type="entry name" value="TPR"/>
    <property type="match status" value="16"/>
</dbReference>
<dbReference type="InterPro" id="IPR011990">
    <property type="entry name" value="TPR-like_helical_dom_sf"/>
</dbReference>
<dbReference type="Pfam" id="PF00515">
    <property type="entry name" value="TPR_1"/>
    <property type="match status" value="1"/>
</dbReference>
<keyword evidence="2 3" id="KW-0802">TPR repeat</keyword>
<evidence type="ECO:0000256" key="1">
    <source>
        <dbReference type="ARBA" id="ARBA00022737"/>
    </source>
</evidence>
<dbReference type="InterPro" id="IPR019734">
    <property type="entry name" value="TPR_rpt"/>
</dbReference>
<evidence type="ECO:0000256" key="3">
    <source>
        <dbReference type="PROSITE-ProRule" id="PRU00339"/>
    </source>
</evidence>
<dbReference type="PANTHER" id="PTHR44943:SF4">
    <property type="entry name" value="TPR REPEAT-CONTAINING PROTEIN MJ0798"/>
    <property type="match status" value="1"/>
</dbReference>
<feature type="repeat" description="TPR" evidence="3">
    <location>
        <begin position="118"/>
        <end position="151"/>
    </location>
</feature>
<evidence type="ECO:0000313" key="4">
    <source>
        <dbReference type="EMBL" id="EEP52983.1"/>
    </source>
</evidence>
<feature type="repeat" description="TPR" evidence="3">
    <location>
        <begin position="559"/>
        <end position="592"/>
    </location>
</feature>
<accession>C4ILA0</accession>
<evidence type="ECO:0000256" key="2">
    <source>
        <dbReference type="ARBA" id="ARBA00022803"/>
    </source>
</evidence>
<dbReference type="Pfam" id="PF13181">
    <property type="entry name" value="TPR_8"/>
    <property type="match status" value="6"/>
</dbReference>
<dbReference type="Pfam" id="PF13432">
    <property type="entry name" value="TPR_16"/>
    <property type="match status" value="1"/>
</dbReference>
<dbReference type="InterPro" id="IPR021352">
    <property type="entry name" value="DUF2971"/>
</dbReference>
<feature type="repeat" description="TPR" evidence="3">
    <location>
        <begin position="491"/>
        <end position="524"/>
    </location>
</feature>
<dbReference type="Proteomes" id="UP000003081">
    <property type="component" value="Unassembled WGS sequence"/>
</dbReference>
<dbReference type="Gene3D" id="1.25.40.10">
    <property type="entry name" value="Tetratricopeptide repeat domain"/>
    <property type="match status" value="6"/>
</dbReference>
<feature type="repeat" description="TPR" evidence="3">
    <location>
        <begin position="84"/>
        <end position="117"/>
    </location>
</feature>
<proteinExistence type="predicted"/>
<dbReference type="PROSITE" id="PS50293">
    <property type="entry name" value="TPR_REGION"/>
    <property type="match status" value="2"/>
</dbReference>
<organism evidence="4 5">
    <name type="scientific">Clostridium butyricum E4 str. BoNT E BL5262</name>
    <dbReference type="NCBI Taxonomy" id="632245"/>
    <lineage>
        <taxon>Bacteria</taxon>
        <taxon>Bacillati</taxon>
        <taxon>Bacillota</taxon>
        <taxon>Clostridia</taxon>
        <taxon>Eubacteriales</taxon>
        <taxon>Clostridiaceae</taxon>
        <taxon>Clostridium</taxon>
    </lineage>
</organism>
<dbReference type="RefSeq" id="WP_003414260.1">
    <property type="nucleotide sequence ID" value="NZ_ACOM01000005.1"/>
</dbReference>
<dbReference type="EMBL" id="ACOM01000005">
    <property type="protein sequence ID" value="EEP52983.1"/>
    <property type="molecule type" value="Genomic_DNA"/>
</dbReference>
<dbReference type="SUPFAM" id="SSF48452">
    <property type="entry name" value="TPR-like"/>
    <property type="match status" value="4"/>
</dbReference>
<name>C4ILA0_CLOBU</name>
<dbReference type="Pfam" id="PF11185">
    <property type="entry name" value="DUF2971"/>
    <property type="match status" value="1"/>
</dbReference>
<dbReference type="AlphaFoldDB" id="C4ILA0"/>
<comment type="caution">
    <text evidence="4">The sequence shown here is derived from an EMBL/GenBank/DDBJ whole genome shotgun (WGS) entry which is preliminary data.</text>
</comment>
<gene>
    <name evidence="4" type="ORF">CLP_1534</name>
</gene>
<feature type="repeat" description="TPR" evidence="3">
    <location>
        <begin position="386"/>
        <end position="419"/>
    </location>
</feature>
<dbReference type="eggNOG" id="COG0457">
    <property type="taxonomic scope" value="Bacteria"/>
</dbReference>